<evidence type="ECO:0000313" key="2">
    <source>
        <dbReference type="Proteomes" id="UP001497516"/>
    </source>
</evidence>
<evidence type="ECO:0008006" key="3">
    <source>
        <dbReference type="Google" id="ProtNLM"/>
    </source>
</evidence>
<sequence>MPLTVWRLEEDHQSWSKQYEMVLKKTWTSSSSSLCKYDLENCSVVDLHPEKPEIVFLVHLDDDSHVDTVLSCNLRMGTGELEFFFRTKLLYT</sequence>
<name>A0AAV2EZM9_9ROSI</name>
<protein>
    <recommendedName>
        <fullName evidence="3">F-box associated domain-containing protein</fullName>
    </recommendedName>
</protein>
<accession>A0AAV2EZM9</accession>
<reference evidence="1 2" key="1">
    <citation type="submission" date="2024-04" db="EMBL/GenBank/DDBJ databases">
        <authorList>
            <person name="Fracassetti M."/>
        </authorList>
    </citation>
    <scope>NUCLEOTIDE SEQUENCE [LARGE SCALE GENOMIC DNA]</scope>
</reference>
<organism evidence="1 2">
    <name type="scientific">Linum trigynum</name>
    <dbReference type="NCBI Taxonomy" id="586398"/>
    <lineage>
        <taxon>Eukaryota</taxon>
        <taxon>Viridiplantae</taxon>
        <taxon>Streptophyta</taxon>
        <taxon>Embryophyta</taxon>
        <taxon>Tracheophyta</taxon>
        <taxon>Spermatophyta</taxon>
        <taxon>Magnoliopsida</taxon>
        <taxon>eudicotyledons</taxon>
        <taxon>Gunneridae</taxon>
        <taxon>Pentapetalae</taxon>
        <taxon>rosids</taxon>
        <taxon>fabids</taxon>
        <taxon>Malpighiales</taxon>
        <taxon>Linaceae</taxon>
        <taxon>Linum</taxon>
    </lineage>
</organism>
<keyword evidence="2" id="KW-1185">Reference proteome</keyword>
<dbReference type="EMBL" id="OZ034818">
    <property type="protein sequence ID" value="CAL1391097.1"/>
    <property type="molecule type" value="Genomic_DNA"/>
</dbReference>
<dbReference type="Proteomes" id="UP001497516">
    <property type="component" value="Chromosome 5"/>
</dbReference>
<dbReference type="AlphaFoldDB" id="A0AAV2EZM9"/>
<proteinExistence type="predicted"/>
<evidence type="ECO:0000313" key="1">
    <source>
        <dbReference type="EMBL" id="CAL1391097.1"/>
    </source>
</evidence>
<gene>
    <name evidence="1" type="ORF">LTRI10_LOCUS31843</name>
</gene>